<dbReference type="RefSeq" id="WP_014257031.1">
    <property type="nucleotide sequence ID" value="NC_016627.1"/>
</dbReference>
<dbReference type="CDD" id="cd00198">
    <property type="entry name" value="vWFA"/>
    <property type="match status" value="1"/>
</dbReference>
<dbReference type="GO" id="GO:0005576">
    <property type="term" value="C:extracellular region"/>
    <property type="evidence" value="ECO:0007669"/>
    <property type="project" value="UniProtKB-SubCell"/>
</dbReference>
<feature type="domain" description="VWFA" evidence="7">
    <location>
        <begin position="302"/>
        <end position="478"/>
    </location>
</feature>
<dbReference type="KEGG" id="ccl:Clocl_4100"/>
<keyword evidence="5" id="KW-0964">Secreted</keyword>
<keyword evidence="8" id="KW-0966">Cell projection</keyword>
<evidence type="ECO:0000256" key="6">
    <source>
        <dbReference type="ARBA" id="ARBA00023143"/>
    </source>
</evidence>
<keyword evidence="8" id="KW-0282">Flagellum</keyword>
<dbReference type="InterPro" id="IPR036465">
    <property type="entry name" value="vWFA_dom_sf"/>
</dbReference>
<dbReference type="GO" id="GO:0009424">
    <property type="term" value="C:bacterial-type flagellum hook"/>
    <property type="evidence" value="ECO:0007669"/>
    <property type="project" value="InterPro"/>
</dbReference>
<dbReference type="SUPFAM" id="SSF53300">
    <property type="entry name" value="vWA-like"/>
    <property type="match status" value="1"/>
</dbReference>
<dbReference type="Proteomes" id="UP000005435">
    <property type="component" value="Chromosome"/>
</dbReference>
<sequence length="681" mass="74711">MAIGFASFEIARSGMSVSERALEVTGHNISNVNTKGYARQQAISVTSSYYNTQGYQIGLGATIQNIRQIRHQFLDNIYRRENTSLGYWETRNKTLEDIQYILGDPMERGLQEVMNQFWDAWQELSKDPSSLTVRALVVQRGEALVDQINHIGKQIDKLQDDLNQELKVRIDELNSITRQIAALNTEILKCEINGDNANDYRDQRNALVDRLSKLANIEVNEMQDGQLDITIGGYVLVTKDKQTSLVAETSSKSGLFYIPKIMGTEIEVPIKSGIIKGIMESRGEVMGIRGSIENGTPNTKADITFVVDISDSNKDNLSKVQDSIETYINELKRRGLDYNLRLVTYSGSAVSSYSFSNAEDFRDAVKSLTPTSDTGGDFGAVVSYLESIGDFSPETNKYAVVFSGGDLGVSESTADDYVSALKDKSIKMSIVTDSSYYNAGTAAGIAGWNVISDGTSGSLFDINSADFEALMTDISNSINSDINKEISMVEESSSILSDLRKRINALVNVLVREVNYLHTSGKTLGPPSVPGEDFFVAINPDYPLEMGNIKLNDKIILNLSNIVASKSGASGDNTIALAIANLRGNKCLSDAKGILSIDEYYQLIILDVGNRGSEAAGISESQRKLVNYADSQRQAIMGVSMDEEVSNMLKYKFSYTAASRALNVIDEMIDTIISRMGLVGR</sequence>
<dbReference type="InterPro" id="IPR002371">
    <property type="entry name" value="FlgK"/>
</dbReference>
<dbReference type="InterPro" id="IPR002035">
    <property type="entry name" value="VWF_A"/>
</dbReference>
<dbReference type="InterPro" id="IPR053927">
    <property type="entry name" value="FlgK_helical"/>
</dbReference>
<dbReference type="PROSITE" id="PS50234">
    <property type="entry name" value="VWFA"/>
    <property type="match status" value="1"/>
</dbReference>
<keyword evidence="6" id="KW-0975">Bacterial flagellum</keyword>
<evidence type="ECO:0000256" key="4">
    <source>
        <dbReference type="ARBA" id="ARBA00016244"/>
    </source>
</evidence>
<evidence type="ECO:0000313" key="8">
    <source>
        <dbReference type="EMBL" id="AEV70534.1"/>
    </source>
</evidence>
<gene>
    <name evidence="8" type="ordered locus">Clocl_4100</name>
</gene>
<dbReference type="HOGENOM" id="CLU_012762_1_1_9"/>
<organism evidence="8 9">
    <name type="scientific">Acetivibrio clariflavus (strain DSM 19732 / NBRC 101661 / EBR45)</name>
    <name type="common">Clostridium clariflavum</name>
    <dbReference type="NCBI Taxonomy" id="720554"/>
    <lineage>
        <taxon>Bacteria</taxon>
        <taxon>Bacillati</taxon>
        <taxon>Bacillota</taxon>
        <taxon>Clostridia</taxon>
        <taxon>Eubacteriales</taxon>
        <taxon>Oscillospiraceae</taxon>
        <taxon>Acetivibrio</taxon>
    </lineage>
</organism>
<comment type="subcellular location">
    <subcellularLocation>
        <location evidence="1">Bacterial flagellum</location>
    </subcellularLocation>
    <subcellularLocation>
        <location evidence="2">Secreted</location>
    </subcellularLocation>
</comment>
<dbReference type="GO" id="GO:0044780">
    <property type="term" value="P:bacterial-type flagellum assembly"/>
    <property type="evidence" value="ECO:0007669"/>
    <property type="project" value="InterPro"/>
</dbReference>
<dbReference type="OrthoDB" id="9802553at2"/>
<dbReference type="SMART" id="SM00327">
    <property type="entry name" value="VWA"/>
    <property type="match status" value="1"/>
</dbReference>
<reference evidence="8 9" key="2">
    <citation type="journal article" date="2012" name="Stand. Genomic Sci.">
        <title>Complete Genome Sequence of Clostridium clariflavum DSM 19732.</title>
        <authorList>
            <person name="Izquierdo J.A."/>
            <person name="Goodwin L."/>
            <person name="Davenport K.W."/>
            <person name="Teshima H."/>
            <person name="Bruce D."/>
            <person name="Detter C."/>
            <person name="Tapia R."/>
            <person name="Han S."/>
            <person name="Land M."/>
            <person name="Hauser L."/>
            <person name="Jeffries C.D."/>
            <person name="Han J."/>
            <person name="Pitluck S."/>
            <person name="Nolan M."/>
            <person name="Chen A."/>
            <person name="Huntemann M."/>
            <person name="Mavromatis K."/>
            <person name="Mikhailova N."/>
            <person name="Liolios K."/>
            <person name="Woyke T."/>
            <person name="Lynd L.R."/>
        </authorList>
    </citation>
    <scope>NUCLEOTIDE SEQUENCE [LARGE SCALE GENOMIC DNA]</scope>
    <source>
        <strain evidence="9">DSM 19732 / NBRC 101661 / EBR45</strain>
    </source>
</reference>
<name>G8LTM4_ACECE</name>
<evidence type="ECO:0000259" key="7">
    <source>
        <dbReference type="PROSITE" id="PS50234"/>
    </source>
</evidence>
<evidence type="ECO:0000256" key="5">
    <source>
        <dbReference type="ARBA" id="ARBA00022525"/>
    </source>
</evidence>
<evidence type="ECO:0000256" key="3">
    <source>
        <dbReference type="ARBA" id="ARBA00009677"/>
    </source>
</evidence>
<proteinExistence type="inferred from homology"/>
<keyword evidence="8" id="KW-0969">Cilium</keyword>
<keyword evidence="9" id="KW-1185">Reference proteome</keyword>
<accession>G8LTM4</accession>
<dbReference type="PANTHER" id="PTHR30033:SF1">
    <property type="entry name" value="FLAGELLAR HOOK-ASSOCIATED PROTEIN 1"/>
    <property type="match status" value="1"/>
</dbReference>
<dbReference type="InterPro" id="IPR001444">
    <property type="entry name" value="Flag_bb_rod_N"/>
</dbReference>
<dbReference type="Pfam" id="PF22638">
    <property type="entry name" value="FlgK_D1"/>
    <property type="match status" value="1"/>
</dbReference>
<comment type="similarity">
    <text evidence="3">Belongs to the flagella basal body rod proteins family.</text>
</comment>
<dbReference type="InterPro" id="IPR010930">
    <property type="entry name" value="Flg_bb/hook_C_dom"/>
</dbReference>
<dbReference type="GO" id="GO:0005198">
    <property type="term" value="F:structural molecule activity"/>
    <property type="evidence" value="ECO:0007669"/>
    <property type="project" value="InterPro"/>
</dbReference>
<evidence type="ECO:0000256" key="2">
    <source>
        <dbReference type="ARBA" id="ARBA00004613"/>
    </source>
</evidence>
<dbReference type="AlphaFoldDB" id="G8LTM4"/>
<dbReference type="Gene3D" id="3.40.50.410">
    <property type="entry name" value="von Willebrand factor, type A domain"/>
    <property type="match status" value="1"/>
</dbReference>
<evidence type="ECO:0000256" key="1">
    <source>
        <dbReference type="ARBA" id="ARBA00004365"/>
    </source>
</evidence>
<dbReference type="PANTHER" id="PTHR30033">
    <property type="entry name" value="FLAGELLAR HOOK-ASSOCIATED PROTEIN 1"/>
    <property type="match status" value="1"/>
</dbReference>
<dbReference type="Pfam" id="PF06429">
    <property type="entry name" value="Flg_bbr_C"/>
    <property type="match status" value="1"/>
</dbReference>
<dbReference type="STRING" id="720554.Clocl_4100"/>
<evidence type="ECO:0000313" key="9">
    <source>
        <dbReference type="Proteomes" id="UP000005435"/>
    </source>
</evidence>
<dbReference type="eggNOG" id="COG1256">
    <property type="taxonomic scope" value="Bacteria"/>
</dbReference>
<dbReference type="NCBIfam" id="TIGR02492">
    <property type="entry name" value="flgK_ends"/>
    <property type="match status" value="1"/>
</dbReference>
<dbReference type="Pfam" id="PF00460">
    <property type="entry name" value="Flg_bb_rod"/>
    <property type="match status" value="1"/>
</dbReference>
<dbReference type="eggNOG" id="COG4786">
    <property type="taxonomic scope" value="Bacteria"/>
</dbReference>
<protein>
    <recommendedName>
        <fullName evidence="4">Flagellar hook-associated protein 1</fullName>
    </recommendedName>
</protein>
<dbReference type="PRINTS" id="PR01005">
    <property type="entry name" value="FLGHOOKAP1"/>
</dbReference>
<dbReference type="EMBL" id="CP003065">
    <property type="protein sequence ID" value="AEV70534.1"/>
    <property type="molecule type" value="Genomic_DNA"/>
</dbReference>
<reference evidence="9" key="1">
    <citation type="submission" date="2011-12" db="EMBL/GenBank/DDBJ databases">
        <title>Complete sequence of Clostridium clariflavum DSM 19732.</title>
        <authorList>
            <consortium name="US DOE Joint Genome Institute"/>
            <person name="Lucas S."/>
            <person name="Han J."/>
            <person name="Lapidus A."/>
            <person name="Cheng J.-F."/>
            <person name="Goodwin L."/>
            <person name="Pitluck S."/>
            <person name="Peters L."/>
            <person name="Teshima H."/>
            <person name="Detter J.C."/>
            <person name="Han C."/>
            <person name="Tapia R."/>
            <person name="Land M."/>
            <person name="Hauser L."/>
            <person name="Kyrpides N."/>
            <person name="Ivanova N."/>
            <person name="Pagani I."/>
            <person name="Kitzmiller T."/>
            <person name="Lynd L."/>
            <person name="Izquierdo J."/>
            <person name="Woyke T."/>
        </authorList>
    </citation>
    <scope>NUCLEOTIDE SEQUENCE [LARGE SCALE GENOMIC DNA]</scope>
    <source>
        <strain evidence="9">DSM 19732 / NBRC 101661 / EBR45</strain>
    </source>
</reference>